<dbReference type="InterPro" id="IPR000823">
    <property type="entry name" value="Peroxidase_pln"/>
</dbReference>
<evidence type="ECO:0000313" key="12">
    <source>
        <dbReference type="EMBL" id="PWA70792.1"/>
    </source>
</evidence>
<sequence>MKVGNICTYFAPQVDVDCNEVCTLYMWTPSKVSTAQMHAMGHHEDSWAGGPSYSVELGRFDWLSSTAASVGGKMLKPNQNLDQLNALFTADGLTQADMIALSGFYFVSFVALVKTGHDVALINRFHVFNIYKIENELDLNQHVPYLVVKDASSEGMQHPAVASHTKKNVYLREDGFPVIEGSNINTSVIISRCRS</sequence>
<dbReference type="Gene3D" id="1.10.420.10">
    <property type="entry name" value="Peroxidase, domain 2"/>
    <property type="match status" value="1"/>
</dbReference>
<keyword evidence="6" id="KW-0349">Heme</keyword>
<evidence type="ECO:0000256" key="10">
    <source>
        <dbReference type="RuleBase" id="RU004241"/>
    </source>
</evidence>
<evidence type="ECO:0000256" key="2">
    <source>
        <dbReference type="ARBA" id="ARBA00001913"/>
    </source>
</evidence>
<evidence type="ECO:0000256" key="8">
    <source>
        <dbReference type="ARBA" id="ARBA00023002"/>
    </source>
</evidence>
<dbReference type="PANTHER" id="PTHR31517:SF3">
    <property type="entry name" value="PEROXIDASE"/>
    <property type="match status" value="1"/>
</dbReference>
<keyword evidence="5 12" id="KW-0575">Peroxidase</keyword>
<evidence type="ECO:0000256" key="4">
    <source>
        <dbReference type="ARBA" id="ARBA00012313"/>
    </source>
</evidence>
<dbReference type="PROSITE" id="PS50873">
    <property type="entry name" value="PEROXIDASE_4"/>
    <property type="match status" value="1"/>
</dbReference>
<keyword evidence="9" id="KW-0408">Iron</keyword>
<dbReference type="EC" id="1.11.1.7" evidence="4"/>
<comment type="caution">
    <text evidence="12">The sequence shown here is derived from an EMBL/GenBank/DDBJ whole genome shotgun (WGS) entry which is preliminary data.</text>
</comment>
<evidence type="ECO:0000256" key="5">
    <source>
        <dbReference type="ARBA" id="ARBA00022559"/>
    </source>
</evidence>
<comment type="cofactor">
    <cofactor evidence="2">
        <name>Ca(2+)</name>
        <dbReference type="ChEBI" id="CHEBI:29108"/>
    </cofactor>
</comment>
<accession>A0A2U1NBB6</accession>
<evidence type="ECO:0000259" key="11">
    <source>
        <dbReference type="PROSITE" id="PS50873"/>
    </source>
</evidence>
<dbReference type="STRING" id="35608.A0A2U1NBB6"/>
<name>A0A2U1NBB6_ARTAN</name>
<dbReference type="GO" id="GO:0006979">
    <property type="term" value="P:response to oxidative stress"/>
    <property type="evidence" value="ECO:0007669"/>
    <property type="project" value="InterPro"/>
</dbReference>
<dbReference type="InterPro" id="IPR010255">
    <property type="entry name" value="Haem_peroxidase_sf"/>
</dbReference>
<feature type="domain" description="Plant heme peroxidase family profile" evidence="11">
    <location>
        <begin position="29"/>
        <end position="109"/>
    </location>
</feature>
<evidence type="ECO:0000256" key="6">
    <source>
        <dbReference type="ARBA" id="ARBA00022617"/>
    </source>
</evidence>
<evidence type="ECO:0000313" key="13">
    <source>
        <dbReference type="Proteomes" id="UP000245207"/>
    </source>
</evidence>
<dbReference type="SUPFAM" id="SSF48113">
    <property type="entry name" value="Heme-dependent peroxidases"/>
    <property type="match status" value="1"/>
</dbReference>
<keyword evidence="8" id="KW-0560">Oxidoreductase</keyword>
<protein>
    <recommendedName>
        <fullName evidence="4">peroxidase</fullName>
        <ecNumber evidence="4">1.11.1.7</ecNumber>
    </recommendedName>
</protein>
<dbReference type="GO" id="GO:0020037">
    <property type="term" value="F:heme binding"/>
    <property type="evidence" value="ECO:0007669"/>
    <property type="project" value="InterPro"/>
</dbReference>
<evidence type="ECO:0000256" key="3">
    <source>
        <dbReference type="ARBA" id="ARBA00001970"/>
    </source>
</evidence>
<evidence type="ECO:0000256" key="7">
    <source>
        <dbReference type="ARBA" id="ARBA00022723"/>
    </source>
</evidence>
<dbReference type="Gene3D" id="1.10.520.10">
    <property type="match status" value="1"/>
</dbReference>
<comment type="cofactor">
    <cofactor evidence="3">
        <name>heme b</name>
        <dbReference type="ChEBI" id="CHEBI:60344"/>
    </cofactor>
</comment>
<evidence type="ECO:0000256" key="9">
    <source>
        <dbReference type="ARBA" id="ARBA00023004"/>
    </source>
</evidence>
<keyword evidence="13" id="KW-1185">Reference proteome</keyword>
<proteinExistence type="inferred from homology"/>
<dbReference type="PANTHER" id="PTHR31517">
    <property type="match status" value="1"/>
</dbReference>
<dbReference type="GO" id="GO:0140825">
    <property type="term" value="F:lactoperoxidase activity"/>
    <property type="evidence" value="ECO:0007669"/>
    <property type="project" value="UniProtKB-EC"/>
</dbReference>
<dbReference type="AlphaFoldDB" id="A0A2U1NBB6"/>
<dbReference type="InterPro" id="IPR002016">
    <property type="entry name" value="Haem_peroxidase"/>
</dbReference>
<keyword evidence="7" id="KW-0479">Metal-binding</keyword>
<evidence type="ECO:0000256" key="1">
    <source>
        <dbReference type="ARBA" id="ARBA00000189"/>
    </source>
</evidence>
<organism evidence="12 13">
    <name type="scientific">Artemisia annua</name>
    <name type="common">Sweet wormwood</name>
    <dbReference type="NCBI Taxonomy" id="35608"/>
    <lineage>
        <taxon>Eukaryota</taxon>
        <taxon>Viridiplantae</taxon>
        <taxon>Streptophyta</taxon>
        <taxon>Embryophyta</taxon>
        <taxon>Tracheophyta</taxon>
        <taxon>Spermatophyta</taxon>
        <taxon>Magnoliopsida</taxon>
        <taxon>eudicotyledons</taxon>
        <taxon>Gunneridae</taxon>
        <taxon>Pentapetalae</taxon>
        <taxon>asterids</taxon>
        <taxon>campanulids</taxon>
        <taxon>Asterales</taxon>
        <taxon>Asteraceae</taxon>
        <taxon>Asteroideae</taxon>
        <taxon>Anthemideae</taxon>
        <taxon>Artemisiinae</taxon>
        <taxon>Artemisia</taxon>
    </lineage>
</organism>
<dbReference type="OrthoDB" id="696295at2759"/>
<comment type="catalytic activity">
    <reaction evidence="1">
        <text>2 a phenolic donor + H2O2 = 2 a phenolic radical donor + 2 H2O</text>
        <dbReference type="Rhea" id="RHEA:56136"/>
        <dbReference type="ChEBI" id="CHEBI:15377"/>
        <dbReference type="ChEBI" id="CHEBI:16240"/>
        <dbReference type="ChEBI" id="CHEBI:139520"/>
        <dbReference type="ChEBI" id="CHEBI:139521"/>
        <dbReference type="EC" id="1.11.1.7"/>
    </reaction>
</comment>
<dbReference type="EMBL" id="PKPP01003181">
    <property type="protein sequence ID" value="PWA70792.1"/>
    <property type="molecule type" value="Genomic_DNA"/>
</dbReference>
<dbReference type="GO" id="GO:0046872">
    <property type="term" value="F:metal ion binding"/>
    <property type="evidence" value="ECO:0007669"/>
    <property type="project" value="UniProtKB-KW"/>
</dbReference>
<dbReference type="Proteomes" id="UP000245207">
    <property type="component" value="Unassembled WGS sequence"/>
</dbReference>
<reference evidence="12 13" key="1">
    <citation type="journal article" date="2018" name="Mol. Plant">
        <title>The genome of Artemisia annua provides insight into the evolution of Asteraceae family and artemisinin biosynthesis.</title>
        <authorList>
            <person name="Shen Q."/>
            <person name="Zhang L."/>
            <person name="Liao Z."/>
            <person name="Wang S."/>
            <person name="Yan T."/>
            <person name="Shi P."/>
            <person name="Liu M."/>
            <person name="Fu X."/>
            <person name="Pan Q."/>
            <person name="Wang Y."/>
            <person name="Lv Z."/>
            <person name="Lu X."/>
            <person name="Zhang F."/>
            <person name="Jiang W."/>
            <person name="Ma Y."/>
            <person name="Chen M."/>
            <person name="Hao X."/>
            <person name="Li L."/>
            <person name="Tang Y."/>
            <person name="Lv G."/>
            <person name="Zhou Y."/>
            <person name="Sun X."/>
            <person name="Brodelius P.E."/>
            <person name="Rose J.K.C."/>
            <person name="Tang K."/>
        </authorList>
    </citation>
    <scope>NUCLEOTIDE SEQUENCE [LARGE SCALE GENOMIC DNA]</scope>
    <source>
        <strain evidence="13">cv. Huhao1</strain>
        <tissue evidence="12">Leaf</tissue>
    </source>
</reference>
<dbReference type="Pfam" id="PF00141">
    <property type="entry name" value="peroxidase"/>
    <property type="match status" value="1"/>
</dbReference>
<comment type="similarity">
    <text evidence="10">Belongs to the peroxidase family.</text>
</comment>
<gene>
    <name evidence="12" type="ORF">CTI12_AA203360</name>
</gene>